<dbReference type="RefSeq" id="WP_238321138.1">
    <property type="nucleotide sequence ID" value="NZ_CBCSBQ010000001.1"/>
</dbReference>
<organism evidence="1 2">
    <name type="scientific">Flavobacterium saliperosum</name>
    <dbReference type="NCBI Taxonomy" id="329186"/>
    <lineage>
        <taxon>Bacteria</taxon>
        <taxon>Pseudomonadati</taxon>
        <taxon>Bacteroidota</taxon>
        <taxon>Flavobacteriia</taxon>
        <taxon>Flavobacteriales</taxon>
        <taxon>Flavobacteriaceae</taxon>
        <taxon>Flavobacterium</taxon>
    </lineage>
</organism>
<dbReference type="STRING" id="329186.SAMN02927925_02001"/>
<evidence type="ECO:0008006" key="3">
    <source>
        <dbReference type="Google" id="ProtNLM"/>
    </source>
</evidence>
<evidence type="ECO:0000313" key="2">
    <source>
        <dbReference type="Proteomes" id="UP000182124"/>
    </source>
</evidence>
<reference evidence="1 2" key="1">
    <citation type="submission" date="2016-10" db="EMBL/GenBank/DDBJ databases">
        <authorList>
            <person name="de Groot N.N."/>
        </authorList>
    </citation>
    <scope>NUCLEOTIDE SEQUENCE [LARGE SCALE GENOMIC DNA]</scope>
    <source>
        <strain evidence="1 2">CGMCC 1.3801</strain>
    </source>
</reference>
<evidence type="ECO:0000313" key="1">
    <source>
        <dbReference type="EMBL" id="SCX13704.1"/>
    </source>
</evidence>
<accession>A0A1G4VYA7</accession>
<proteinExistence type="predicted"/>
<dbReference type="AlphaFoldDB" id="A0A1G4VYA7"/>
<dbReference type="EMBL" id="FMTY01000004">
    <property type="protein sequence ID" value="SCX13704.1"/>
    <property type="molecule type" value="Genomic_DNA"/>
</dbReference>
<gene>
    <name evidence="1" type="ORF">SAMN02927925_02001</name>
</gene>
<name>A0A1G4VYA7_9FLAO</name>
<protein>
    <recommendedName>
        <fullName evidence="3">Alpha-ketoglutarate decarboxylase</fullName>
    </recommendedName>
</protein>
<dbReference type="Proteomes" id="UP000182124">
    <property type="component" value="Unassembled WGS sequence"/>
</dbReference>
<sequence length="196" mass="22470">MFFILLYHKFFLMMAFKRNILNFLTFVLSSVLFLTGCLSLKAQDTLISHQKNDFWRNVQFGGGLGLGVGSGYTNIMVAPSGIYNINPYVSAGLGTQYSYVKQSNLFDSHIYGGSLISLFNPIPEMQVSAELEQLRVNNTFTEFTPEIKDNFWNTALFLGAGYRNQNVTIGLRYNILYRESNYVYSQAWMPFVRVYF</sequence>
<dbReference type="eggNOG" id="ENOG5030398">
    <property type="taxonomic scope" value="Bacteria"/>
</dbReference>